<organism evidence="1 2">
    <name type="scientific">Paramecium sonneborni</name>
    <dbReference type="NCBI Taxonomy" id="65129"/>
    <lineage>
        <taxon>Eukaryota</taxon>
        <taxon>Sar</taxon>
        <taxon>Alveolata</taxon>
        <taxon>Ciliophora</taxon>
        <taxon>Intramacronucleata</taxon>
        <taxon>Oligohymenophorea</taxon>
        <taxon>Peniculida</taxon>
        <taxon>Parameciidae</taxon>
        <taxon>Paramecium</taxon>
    </lineage>
</organism>
<dbReference type="EMBL" id="CAJJDN010000091">
    <property type="protein sequence ID" value="CAD8108657.1"/>
    <property type="molecule type" value="Genomic_DNA"/>
</dbReference>
<gene>
    <name evidence="1" type="ORF">PSON_ATCC_30995.1.T0910184</name>
</gene>
<name>A0A8S1PZ46_9CILI</name>
<keyword evidence="2" id="KW-1185">Reference proteome</keyword>
<dbReference type="Proteomes" id="UP000692954">
    <property type="component" value="Unassembled WGS sequence"/>
</dbReference>
<sequence length="80" mass="9489">MLRKQNEGFVIKMGIQNQKMKQYYLYKLIQSAGGFFNQNGIKTGYQSYQQASIKMEEKLKIVQKNLGIKNWEENNMMKMD</sequence>
<proteinExistence type="predicted"/>
<evidence type="ECO:0000313" key="2">
    <source>
        <dbReference type="Proteomes" id="UP000692954"/>
    </source>
</evidence>
<comment type="caution">
    <text evidence="1">The sequence shown here is derived from an EMBL/GenBank/DDBJ whole genome shotgun (WGS) entry which is preliminary data.</text>
</comment>
<accession>A0A8S1PZ46</accession>
<reference evidence="1" key="1">
    <citation type="submission" date="2021-01" db="EMBL/GenBank/DDBJ databases">
        <authorList>
            <consortium name="Genoscope - CEA"/>
            <person name="William W."/>
        </authorList>
    </citation>
    <scope>NUCLEOTIDE SEQUENCE</scope>
</reference>
<dbReference type="AlphaFoldDB" id="A0A8S1PZ46"/>
<evidence type="ECO:0000313" key="1">
    <source>
        <dbReference type="EMBL" id="CAD8108657.1"/>
    </source>
</evidence>
<protein>
    <submittedName>
        <fullName evidence="1">Uncharacterized protein</fullName>
    </submittedName>
</protein>